<dbReference type="Proteomes" id="UP000002526">
    <property type="component" value="Chromosome"/>
</dbReference>
<protein>
    <submittedName>
        <fullName evidence="1">Bsl7682 protein</fullName>
    </submittedName>
</protein>
<accession>Q89CW3</accession>
<gene>
    <name evidence="1" type="ordered locus">bsl7682</name>
</gene>
<evidence type="ECO:0000313" key="2">
    <source>
        <dbReference type="Proteomes" id="UP000002526"/>
    </source>
</evidence>
<dbReference type="EMBL" id="BA000040">
    <property type="protein sequence ID" value="BAC52947.1"/>
    <property type="molecule type" value="Genomic_DNA"/>
</dbReference>
<dbReference type="KEGG" id="bja:bsl7682"/>
<reference evidence="2" key="1">
    <citation type="journal article" date="2002" name="DNA Res.">
        <title>Complete genomic sequence of nitrogen-fixing symbiotic bacterium Bradyrhizobium japonicum USDA110.</title>
        <authorList>
            <person name="Kaneko T."/>
            <person name="Nakamura Y."/>
            <person name="Sato S."/>
            <person name="Minamisawa K."/>
            <person name="Uchiumi T."/>
            <person name="Sasamoto S."/>
            <person name="Watanabe A."/>
            <person name="Idesawa K."/>
            <person name="Iriguchi M."/>
            <person name="Kawashima K."/>
            <person name="Kohara M."/>
            <person name="Matsumoto M."/>
            <person name="Shimpo S."/>
            <person name="Tsuruoka H."/>
            <person name="Wada T."/>
            <person name="Yamada M."/>
            <person name="Tabata S."/>
        </authorList>
    </citation>
    <scope>NUCLEOTIDE SEQUENCE [LARGE SCALE GENOMIC DNA]</scope>
    <source>
        <strain evidence="2">JCM 10833 / BCRC 13528 / IAM 13628 / NBRC 14792 / USDA 110</strain>
    </source>
</reference>
<name>Q89CW3_BRADU</name>
<dbReference type="OrthoDB" id="8255957at2"/>
<dbReference type="PATRIC" id="fig|224911.5.peg.7910"/>
<evidence type="ECO:0000313" key="1">
    <source>
        <dbReference type="EMBL" id="BAC52947.1"/>
    </source>
</evidence>
<dbReference type="InParanoid" id="Q89CW3"/>
<proteinExistence type="predicted"/>
<keyword evidence="2" id="KW-1185">Reference proteome</keyword>
<dbReference type="HOGENOM" id="CLU_2631149_0_0_5"/>
<dbReference type="EnsemblBacteria" id="BAC52947">
    <property type="protein sequence ID" value="BAC52947"/>
    <property type="gene ID" value="BAC52947"/>
</dbReference>
<organism evidence="1 2">
    <name type="scientific">Bradyrhizobium diazoefficiens (strain JCM 10833 / BCRC 13528 / IAM 13628 / NBRC 14792 / USDA 110)</name>
    <dbReference type="NCBI Taxonomy" id="224911"/>
    <lineage>
        <taxon>Bacteria</taxon>
        <taxon>Pseudomonadati</taxon>
        <taxon>Pseudomonadota</taxon>
        <taxon>Alphaproteobacteria</taxon>
        <taxon>Hyphomicrobiales</taxon>
        <taxon>Nitrobacteraceae</taxon>
        <taxon>Bradyrhizobium</taxon>
    </lineage>
</organism>
<sequence>MQLLAANHCRIEALGLMKWQSLRCYPTLSALDQPYGDPGAKREGAELALRMQRCGVSRWHPDPVAACEATEAGREVK</sequence>
<dbReference type="AlphaFoldDB" id="Q89CW3"/>